<dbReference type="InterPro" id="IPR050639">
    <property type="entry name" value="SSR_resolvase"/>
</dbReference>
<reference evidence="5" key="1">
    <citation type="submission" date="2016-08" db="EMBL/GenBank/DDBJ databases">
        <authorList>
            <person name="Varghese N."/>
            <person name="Submissions Spin"/>
        </authorList>
    </citation>
    <scope>NUCLEOTIDE SEQUENCE [LARGE SCALE GENOMIC DNA]</scope>
    <source>
        <strain evidence="5">ERR11</strain>
    </source>
</reference>
<dbReference type="InterPro" id="IPR038109">
    <property type="entry name" value="DNA_bind_recomb_sf"/>
</dbReference>
<dbReference type="Proteomes" id="UP000199184">
    <property type="component" value="Unassembled WGS sequence"/>
</dbReference>
<evidence type="ECO:0000259" key="3">
    <source>
        <dbReference type="PROSITE" id="PS51737"/>
    </source>
</evidence>
<dbReference type="EMBL" id="FMAI01000023">
    <property type="protein sequence ID" value="SCB54131.1"/>
    <property type="molecule type" value="Genomic_DNA"/>
</dbReference>
<name>A0A1C3XPB9_9BRAD</name>
<keyword evidence="5" id="KW-1185">Reference proteome</keyword>
<protein>
    <submittedName>
        <fullName evidence="4">Recombinase</fullName>
    </submittedName>
</protein>
<dbReference type="Pfam" id="PF07508">
    <property type="entry name" value="Recombinase"/>
    <property type="match status" value="1"/>
</dbReference>
<sequence length="292" mass="32427">MTKESSKKISAAPSWLGLTQNRSSFVFLQDRAETVRKIFQLAIGGMGSYAIANYLDEQKVPTFTRSLNWDNTTIDSMLRNRATYGEYQPKSFAAGHKKGIPSGPPIAGYYPAVIDKATFDAAQAARQQNLAHRGRKGNDLANIFGGLCSCAYCGGEVIFHRISNVQVLVCEQVLNDSACSRSAWTYKDFETTVLAFLAHPALLDKMGEEQRTSLLGLAEEINSLSSDGDRRYTRRVNITVLLKQIVDSLIVHSAGNFSLPRHSSAQIRKDMDGRFVEIQLRDGPYYRCISIN</sequence>
<gene>
    <name evidence="4" type="ORF">GA0061098_102387</name>
</gene>
<dbReference type="InterPro" id="IPR011109">
    <property type="entry name" value="DNA_bind_recombinase_dom"/>
</dbReference>
<keyword evidence="1" id="KW-0238">DNA-binding</keyword>
<dbReference type="Gene3D" id="3.90.1750.20">
    <property type="entry name" value="Putative Large Serine Recombinase, Chain B, Domain 2"/>
    <property type="match status" value="1"/>
</dbReference>
<keyword evidence="2" id="KW-0233">DNA recombination</keyword>
<organism evidence="4 5">
    <name type="scientific">Bradyrhizobium shewense</name>
    <dbReference type="NCBI Taxonomy" id="1761772"/>
    <lineage>
        <taxon>Bacteria</taxon>
        <taxon>Pseudomonadati</taxon>
        <taxon>Pseudomonadota</taxon>
        <taxon>Alphaproteobacteria</taxon>
        <taxon>Hyphomicrobiales</taxon>
        <taxon>Nitrobacteraceae</taxon>
        <taxon>Bradyrhizobium</taxon>
    </lineage>
</organism>
<dbReference type="PANTHER" id="PTHR30461">
    <property type="entry name" value="DNA-INVERTASE FROM LAMBDOID PROPHAGE"/>
    <property type="match status" value="1"/>
</dbReference>
<evidence type="ECO:0000256" key="1">
    <source>
        <dbReference type="ARBA" id="ARBA00023125"/>
    </source>
</evidence>
<dbReference type="RefSeq" id="WP_091965582.1">
    <property type="nucleotide sequence ID" value="NZ_FMAI01000023.1"/>
</dbReference>
<proteinExistence type="predicted"/>
<dbReference type="GO" id="GO:0000150">
    <property type="term" value="F:DNA strand exchange activity"/>
    <property type="evidence" value="ECO:0007669"/>
    <property type="project" value="InterPro"/>
</dbReference>
<accession>A0A1C3XPB9</accession>
<evidence type="ECO:0000313" key="4">
    <source>
        <dbReference type="EMBL" id="SCB54131.1"/>
    </source>
</evidence>
<evidence type="ECO:0000256" key="2">
    <source>
        <dbReference type="ARBA" id="ARBA00023172"/>
    </source>
</evidence>
<feature type="domain" description="Recombinase" evidence="3">
    <location>
        <begin position="15"/>
        <end position="132"/>
    </location>
</feature>
<dbReference type="PANTHER" id="PTHR30461:SF2">
    <property type="entry name" value="SERINE RECOMBINASE PINE-RELATED"/>
    <property type="match status" value="1"/>
</dbReference>
<dbReference type="GO" id="GO:0003677">
    <property type="term" value="F:DNA binding"/>
    <property type="evidence" value="ECO:0007669"/>
    <property type="project" value="UniProtKB-KW"/>
</dbReference>
<evidence type="ECO:0000313" key="5">
    <source>
        <dbReference type="Proteomes" id="UP000199184"/>
    </source>
</evidence>
<dbReference type="AlphaFoldDB" id="A0A1C3XPB9"/>
<dbReference type="PROSITE" id="PS51737">
    <property type="entry name" value="RECOMBINASE_DNA_BIND"/>
    <property type="match status" value="1"/>
</dbReference>